<gene>
    <name evidence="1" type="primary">cysD</name>
    <name evidence="1" type="ORF">LDC_1530</name>
</gene>
<evidence type="ECO:0000313" key="1">
    <source>
        <dbReference type="EMBL" id="EFK96445.1"/>
    </source>
</evidence>
<dbReference type="InterPro" id="IPR050128">
    <property type="entry name" value="Sulfate_adenylyltrnsfr_sub2"/>
</dbReference>
<organism evidence="1">
    <name type="scientific">sediment metagenome</name>
    <dbReference type="NCBI Taxonomy" id="749907"/>
    <lineage>
        <taxon>unclassified sequences</taxon>
        <taxon>metagenomes</taxon>
        <taxon>ecological metagenomes</taxon>
    </lineage>
</organism>
<accession>D9PJ21</accession>
<dbReference type="InterPro" id="IPR014729">
    <property type="entry name" value="Rossmann-like_a/b/a_fold"/>
</dbReference>
<dbReference type="EC" id="2.7.7.4" evidence="1"/>
<proteinExistence type="predicted"/>
<keyword evidence="1" id="KW-0808">Transferase</keyword>
<reference evidence="1" key="2">
    <citation type="journal article" date="2011" name="Microb. Ecol.">
        <title>Taxonomic and Functional Metagenomic Profiling of the Microbial Community in the Anoxic Sediment of a Sub-saline Shallow Lake (Laguna de Carrizo, Central Spain).</title>
        <authorList>
            <person name="Ferrer M."/>
            <person name="Guazzaroni M.E."/>
            <person name="Richter M."/>
            <person name="Garcia-Salamanca A."/>
            <person name="Yarza P."/>
            <person name="Suarez-Suarez A."/>
            <person name="Solano J."/>
            <person name="Alcaide M."/>
            <person name="van Dillewijn P."/>
            <person name="Molina-Henares M.A."/>
            <person name="Lopez-Cortes N."/>
            <person name="Al-Ramahi Y."/>
            <person name="Guerrero C."/>
            <person name="Acosta A."/>
            <person name="de Eugenio L.I."/>
            <person name="Martinez V."/>
            <person name="Marques S."/>
            <person name="Rojo F."/>
            <person name="Santero E."/>
            <person name="Genilloud O."/>
            <person name="Perez-Perez J."/>
            <person name="Rossello-Mora R."/>
            <person name="Ramos J.L."/>
        </authorList>
    </citation>
    <scope>NUCLEOTIDE SEQUENCE</scope>
</reference>
<protein>
    <submittedName>
        <fullName evidence="1">Sulfate adenylyltransferase subunit 2</fullName>
        <ecNumber evidence="1">2.7.7.4</ecNumber>
    </submittedName>
</protein>
<dbReference type="EMBL" id="ADZX01000481">
    <property type="protein sequence ID" value="EFK96445.1"/>
    <property type="molecule type" value="Genomic_DNA"/>
</dbReference>
<comment type="caution">
    <text evidence="1">The sequence shown here is derived from an EMBL/GenBank/DDBJ whole genome shotgun (WGS) entry which is preliminary data.</text>
</comment>
<dbReference type="GO" id="GO:0004781">
    <property type="term" value="F:sulfate adenylyltransferase (ATP) activity"/>
    <property type="evidence" value="ECO:0007669"/>
    <property type="project" value="UniProtKB-EC"/>
</dbReference>
<reference evidence="1" key="1">
    <citation type="submission" date="2010-07" db="EMBL/GenBank/DDBJ databases">
        <authorList>
            <consortium name="CONSOLIDER consortium CSD2007-00005"/>
            <person name="Guazzaroni M.-E."/>
            <person name="Richter M."/>
            <person name="Garcia-Salamanca A."/>
            <person name="Yarza P."/>
            <person name="Ferrer M."/>
        </authorList>
    </citation>
    <scope>NUCLEOTIDE SEQUENCE</scope>
</reference>
<dbReference type="PANTHER" id="PTHR43196">
    <property type="entry name" value="SULFATE ADENYLYLTRANSFERASE SUBUNIT 2"/>
    <property type="match status" value="1"/>
</dbReference>
<feature type="non-terminal residue" evidence="1">
    <location>
        <position position="63"/>
    </location>
</feature>
<dbReference type="PANTHER" id="PTHR43196:SF1">
    <property type="entry name" value="SULFATE ADENYLYLTRANSFERASE SUBUNIT 2"/>
    <property type="match status" value="1"/>
</dbReference>
<keyword evidence="1" id="KW-0548">Nucleotidyltransferase</keyword>
<dbReference type="Gene3D" id="3.40.50.620">
    <property type="entry name" value="HUPs"/>
    <property type="match status" value="1"/>
</dbReference>
<dbReference type="SUPFAM" id="SSF52402">
    <property type="entry name" value="Adenine nucleotide alpha hydrolases-like"/>
    <property type="match status" value="1"/>
</dbReference>
<sequence length="63" mass="7104">MSLRGRSHPLRCLYVSESPVLTHLQHLESESLHILREAVVQADKPVMLFSIGKDSAVMLHLAR</sequence>
<dbReference type="AlphaFoldDB" id="D9PJ21"/>
<name>D9PJ21_9ZZZZ</name>